<dbReference type="CDD" id="cd14134">
    <property type="entry name" value="PKc_CLK"/>
    <property type="match status" value="1"/>
</dbReference>
<evidence type="ECO:0000256" key="3">
    <source>
        <dbReference type="ARBA" id="ARBA00022741"/>
    </source>
</evidence>
<reference evidence="10" key="1">
    <citation type="submission" date="2021-01" db="UniProtKB">
        <authorList>
            <consortium name="EnsemblMetazoa"/>
        </authorList>
    </citation>
    <scope>IDENTIFICATION</scope>
</reference>
<comment type="similarity">
    <text evidence="6">Belongs to the protein kinase superfamily. CMGC Ser/Thr protein kinase family. Lammer subfamily.</text>
</comment>
<accession>A0A7M7J9K7</accession>
<feature type="compositionally biased region" description="Low complexity" evidence="8">
    <location>
        <begin position="500"/>
        <end position="520"/>
    </location>
</feature>
<dbReference type="GO" id="GO:0005524">
    <property type="term" value="F:ATP binding"/>
    <property type="evidence" value="ECO:0007669"/>
    <property type="project" value="UniProtKB-UniRule"/>
</dbReference>
<evidence type="ECO:0000256" key="5">
    <source>
        <dbReference type="ARBA" id="ARBA00022840"/>
    </source>
</evidence>
<dbReference type="SMART" id="SM00220">
    <property type="entry name" value="S_TKc"/>
    <property type="match status" value="1"/>
</dbReference>
<dbReference type="SUPFAM" id="SSF56112">
    <property type="entry name" value="Protein kinase-like (PK-like)"/>
    <property type="match status" value="1"/>
</dbReference>
<keyword evidence="4" id="KW-0418">Kinase</keyword>
<dbReference type="InterPro" id="IPR017441">
    <property type="entry name" value="Protein_kinase_ATP_BS"/>
</dbReference>
<evidence type="ECO:0000256" key="7">
    <source>
        <dbReference type="PROSITE-ProRule" id="PRU10141"/>
    </source>
</evidence>
<dbReference type="InterPro" id="IPR011009">
    <property type="entry name" value="Kinase-like_dom_sf"/>
</dbReference>
<dbReference type="PROSITE" id="PS00107">
    <property type="entry name" value="PROTEIN_KINASE_ATP"/>
    <property type="match status" value="1"/>
</dbReference>
<keyword evidence="1" id="KW-0723">Serine/threonine-protein kinase</keyword>
<evidence type="ECO:0000256" key="6">
    <source>
        <dbReference type="ARBA" id="ARBA00037966"/>
    </source>
</evidence>
<feature type="region of interest" description="Disordered" evidence="8">
    <location>
        <begin position="470"/>
        <end position="520"/>
    </location>
</feature>
<evidence type="ECO:0000256" key="4">
    <source>
        <dbReference type="ARBA" id="ARBA00022777"/>
    </source>
</evidence>
<keyword evidence="2" id="KW-0808">Transferase</keyword>
<dbReference type="GO" id="GO:0004674">
    <property type="term" value="F:protein serine/threonine kinase activity"/>
    <property type="evidence" value="ECO:0007669"/>
    <property type="project" value="UniProtKB-KW"/>
</dbReference>
<dbReference type="GO" id="GO:0005634">
    <property type="term" value="C:nucleus"/>
    <property type="evidence" value="ECO:0007669"/>
    <property type="project" value="TreeGrafter"/>
</dbReference>
<dbReference type="PANTHER" id="PTHR45646:SF11">
    <property type="entry name" value="SERINE_THREONINE-PROTEIN KINASE DOA"/>
    <property type="match status" value="1"/>
</dbReference>
<dbReference type="EnsemblMetazoa" id="XM_022793050">
    <property type="protein sequence ID" value="XP_022648785"/>
    <property type="gene ID" value="LOC111244970"/>
</dbReference>
<sequence length="1228" mass="139297">MCASILRRLSSRLHKDMDDAGDHFIHSSTEARRQSVHDDADGHLIYKIGDVINERYVIISTLGEGTFGKVVEVLDEETDQKLALKVIKNVDKYREAAKLEINVLEKLRQGREPALQTLCVRMLDWFDYFGHMCILFEMLGISVFDFLKENHYQPYPLDQVRHIGYQLILSVMHLHQMKLTHTDLKPENILFLNSEYDVSYSNTKKKREIRRVRDTRIKLIDFGSATFDHEHHSTVVSTRHYRAPEVILELGWNCTCDVWSIGCILFELYLGITLFQTHDNREHLAMMERILGPIPYRMCRKTKTKYFYHGHLDWDEKSSAGKYVRENCKPLLRYMVSDDQDTRNLFEMIARMLEYEPSARITLAETLEHPFFETLDPSLRIHKLPGRYLLKQGSVPATPAASNPSVSTSVPLPGPSAVFDTPTISSSVFNCIDPVVDFEAQVSSQVQDPTISTGDRCAFYRPTKQASEINMSKLGSREPALTPSKNISKFREIEEEDSSGEGSDGISIERSNSWTSASSTGSKHAIASRDPFSLEGSPGPFDLGTLIYGDIRENPALIQKIIDRGSCQPSLPLHNFTDLYYRKHDSRTWLSYSTSRDAIFCLPCFLFAVRDAASYDNTFTEIGMTEWGSLKENIERHEACRMHLLAVAVLRIWCKAKNPEDQIALSGKEIASFREIAQRLLEVLFFYCRQPALAGNSDIKSKEAPGFMDLVRLVAKKELGLSLYLAEMATRGGGEGGLLSYMGRLELVRLTAQQLISHIAQKISETRFYTLVIDACANNRISITARYVMRKSIDTKVLDSFLGMIYVCEGASSGNALLNYIKNIGISIEYCRGLSFDGHPGMRRHYADITDEVQAIQPLTMFTHSATHPINFVLSDSALIHIEVSLFFEAIRRFFGHFASNRKRWNALECCLVGSEIEERCTNGRWEIHLEAVDAIIISYDELTSLLRRTATDSRCTQEERVDLLMVENQMKRFTFIVLLQIWRSVLRKAKVVTKLLQKDDCHLSKSSVILGGLVEDLKEMKSAVLCYIKKAKAFAESHSLQAEWNADETIYSQKAFEIEIFFPMMESLIGQVETRYDSVTKAHVLFGFLNPTGLVEARENDIKNSVANIGIVYRADLEEQALLSELLSARIAFHEELLAMKSPKEILDLLVSMRLTEDFCNMYTLLKLCLCQPTYVSPATMEKTKRIRSAVQLGDSELAIIAAENALADDADFSSVIDTLIGTIARR</sequence>
<dbReference type="InterPro" id="IPR000719">
    <property type="entry name" value="Prot_kinase_dom"/>
</dbReference>
<dbReference type="GO" id="GO:0043484">
    <property type="term" value="P:regulation of RNA splicing"/>
    <property type="evidence" value="ECO:0007669"/>
    <property type="project" value="TreeGrafter"/>
</dbReference>
<dbReference type="Gene3D" id="1.10.510.10">
    <property type="entry name" value="Transferase(Phosphotransferase) domain 1"/>
    <property type="match status" value="1"/>
</dbReference>
<dbReference type="GeneID" id="111244970"/>
<keyword evidence="11" id="KW-1185">Reference proteome</keyword>
<dbReference type="InParanoid" id="A0A7M7J9K7"/>
<feature type="domain" description="Protein kinase" evidence="9">
    <location>
        <begin position="56"/>
        <end position="372"/>
    </location>
</feature>
<evidence type="ECO:0000256" key="8">
    <source>
        <dbReference type="SAM" id="MobiDB-lite"/>
    </source>
</evidence>
<evidence type="ECO:0000313" key="11">
    <source>
        <dbReference type="Proteomes" id="UP000594260"/>
    </source>
</evidence>
<name>A0A7M7J9K7_VARDE</name>
<dbReference type="InterPro" id="IPR008271">
    <property type="entry name" value="Ser/Thr_kinase_AS"/>
</dbReference>
<evidence type="ECO:0000256" key="1">
    <source>
        <dbReference type="ARBA" id="ARBA00022527"/>
    </source>
</evidence>
<dbReference type="RefSeq" id="XP_022648785.1">
    <property type="nucleotide sequence ID" value="XM_022793050.1"/>
</dbReference>
<protein>
    <recommendedName>
        <fullName evidence="9">Protein kinase domain-containing protein</fullName>
    </recommendedName>
</protein>
<dbReference type="PROSITE" id="PS00108">
    <property type="entry name" value="PROTEIN_KINASE_ST"/>
    <property type="match status" value="1"/>
</dbReference>
<dbReference type="PANTHER" id="PTHR45646">
    <property type="entry name" value="SERINE/THREONINE-PROTEIN KINASE DOA-RELATED"/>
    <property type="match status" value="1"/>
</dbReference>
<dbReference type="Gene3D" id="3.30.200.20">
    <property type="entry name" value="Phosphorylase Kinase, domain 1"/>
    <property type="match status" value="1"/>
</dbReference>
<dbReference type="Proteomes" id="UP000594260">
    <property type="component" value="Unplaced"/>
</dbReference>
<dbReference type="PROSITE" id="PS50011">
    <property type="entry name" value="PROTEIN_KINASE_DOM"/>
    <property type="match status" value="1"/>
</dbReference>
<evidence type="ECO:0000313" key="10">
    <source>
        <dbReference type="EnsemblMetazoa" id="XP_022648785"/>
    </source>
</evidence>
<dbReference type="AlphaFoldDB" id="A0A7M7J9K7"/>
<dbReference type="Pfam" id="PF00069">
    <property type="entry name" value="Pkinase"/>
    <property type="match status" value="1"/>
</dbReference>
<proteinExistence type="inferred from homology"/>
<dbReference type="OrthoDB" id="6623035at2759"/>
<organism evidence="10 11">
    <name type="scientific">Varroa destructor</name>
    <name type="common">Honeybee mite</name>
    <dbReference type="NCBI Taxonomy" id="109461"/>
    <lineage>
        <taxon>Eukaryota</taxon>
        <taxon>Metazoa</taxon>
        <taxon>Ecdysozoa</taxon>
        <taxon>Arthropoda</taxon>
        <taxon>Chelicerata</taxon>
        <taxon>Arachnida</taxon>
        <taxon>Acari</taxon>
        <taxon>Parasitiformes</taxon>
        <taxon>Mesostigmata</taxon>
        <taxon>Gamasina</taxon>
        <taxon>Dermanyssoidea</taxon>
        <taxon>Varroidae</taxon>
        <taxon>Varroa</taxon>
    </lineage>
</organism>
<dbReference type="InterPro" id="IPR051175">
    <property type="entry name" value="CLK_kinases"/>
</dbReference>
<keyword evidence="3 7" id="KW-0547">Nucleotide-binding</keyword>
<evidence type="ECO:0000256" key="2">
    <source>
        <dbReference type="ARBA" id="ARBA00022679"/>
    </source>
</evidence>
<evidence type="ECO:0000259" key="9">
    <source>
        <dbReference type="PROSITE" id="PS50011"/>
    </source>
</evidence>
<keyword evidence="5 7" id="KW-0067">ATP-binding</keyword>
<dbReference type="KEGG" id="vde:111244970"/>
<feature type="binding site" evidence="7">
    <location>
        <position position="85"/>
    </location>
    <ligand>
        <name>ATP</name>
        <dbReference type="ChEBI" id="CHEBI:30616"/>
    </ligand>
</feature>